<keyword evidence="4" id="KW-0732">Signal</keyword>
<dbReference type="Pfam" id="PF01547">
    <property type="entry name" value="SBP_bac_1"/>
    <property type="match status" value="1"/>
</dbReference>
<evidence type="ECO:0000256" key="1">
    <source>
        <dbReference type="ARBA" id="ARBA00004418"/>
    </source>
</evidence>
<dbReference type="GO" id="GO:0042597">
    <property type="term" value="C:periplasmic space"/>
    <property type="evidence" value="ECO:0007669"/>
    <property type="project" value="UniProtKB-SubCell"/>
</dbReference>
<comment type="caution">
    <text evidence="5">The sequence shown here is derived from an EMBL/GenBank/DDBJ whole genome shotgun (WGS) entry which is preliminary data.</text>
</comment>
<evidence type="ECO:0000256" key="4">
    <source>
        <dbReference type="SAM" id="SignalP"/>
    </source>
</evidence>
<evidence type="ECO:0000256" key="2">
    <source>
        <dbReference type="ARBA" id="ARBA00008520"/>
    </source>
</evidence>
<dbReference type="InterPro" id="IPR050490">
    <property type="entry name" value="Bact_solute-bd_prot1"/>
</dbReference>
<dbReference type="Gene3D" id="3.40.190.10">
    <property type="entry name" value="Periplasmic binding protein-like II"/>
    <property type="match status" value="2"/>
</dbReference>
<evidence type="ECO:0000313" key="6">
    <source>
        <dbReference type="Proteomes" id="UP000553963"/>
    </source>
</evidence>
<gene>
    <name evidence="5" type="ORF">GGR25_002805</name>
</gene>
<reference evidence="5 6" key="1">
    <citation type="submission" date="2020-08" db="EMBL/GenBank/DDBJ databases">
        <title>Genomic Encyclopedia of Type Strains, Phase IV (KMG-IV): sequencing the most valuable type-strain genomes for metagenomic binning, comparative biology and taxonomic classification.</title>
        <authorList>
            <person name="Goeker M."/>
        </authorList>
    </citation>
    <scope>NUCLEOTIDE SEQUENCE [LARGE SCALE GENOMIC DNA]</scope>
    <source>
        <strain evidence="5 6">DSM 25966</strain>
    </source>
</reference>
<protein>
    <submittedName>
        <fullName evidence="5">ABC-type glycerol-3-phosphate transport system substrate-binding protein</fullName>
    </submittedName>
</protein>
<evidence type="ECO:0000313" key="5">
    <source>
        <dbReference type="EMBL" id="MBB3931755.1"/>
    </source>
</evidence>
<accession>A0A840ATJ6</accession>
<evidence type="ECO:0000256" key="3">
    <source>
        <dbReference type="ARBA" id="ARBA00022764"/>
    </source>
</evidence>
<organism evidence="5 6">
    <name type="scientific">Kaistia hirudinis</name>
    <dbReference type="NCBI Taxonomy" id="1293440"/>
    <lineage>
        <taxon>Bacteria</taxon>
        <taxon>Pseudomonadati</taxon>
        <taxon>Pseudomonadota</taxon>
        <taxon>Alphaproteobacteria</taxon>
        <taxon>Hyphomicrobiales</taxon>
        <taxon>Kaistiaceae</taxon>
        <taxon>Kaistia</taxon>
    </lineage>
</organism>
<comment type="subcellular location">
    <subcellularLocation>
        <location evidence="1">Periplasm</location>
    </subcellularLocation>
</comment>
<comment type="similarity">
    <text evidence="2">Belongs to the bacterial solute-binding protein 1 family.</text>
</comment>
<feature type="chain" id="PRO_5032390563" evidence="4">
    <location>
        <begin position="32"/>
        <end position="462"/>
    </location>
</feature>
<keyword evidence="3" id="KW-0574">Periplasm</keyword>
<sequence>MLKMLNRAALAATLTAGLTAGLMAATAPARAETTVNIVGFGAGFAWADLFGPSGTEKTQKLLDFEKKEGITVNMEYADEEVARQKVLLDLVNGTGNYDLVMLGSDGAVQTFSAAGYLEPLDGHLDKAKDYFDAAKVYKPFLEANTVDGKLWALPYYSFGPGVVYRKDIFDKYGITTFPKTTEEMEAALKTIKAGLAKDGITDVYPLTMRGAPGEEPSLDLAGFVFAFAGYPAWFEGGATTPAEIKAKKAKPIFTGDFKKGFETFVNWAKDYGPPGIATHTWVDMMNLYGQGKAVVLLPSAINGFAGIPGSEVPAVKQFSAYGPSPIGPSGKPIESFWTFSVGVSNFSKDKDAAYKVLAFMTSEPVMEDFATQIGWPYTTYPSIMHGPVLTAKWPKETLDGVEAAFISADPHYFPYIPELNEFMDKIGTAASEAIAGTKTTDEALAELQSWAEERMERAGYYK</sequence>
<name>A0A840ATJ6_9HYPH</name>
<keyword evidence="6" id="KW-1185">Reference proteome</keyword>
<feature type="signal peptide" evidence="4">
    <location>
        <begin position="1"/>
        <end position="31"/>
    </location>
</feature>
<dbReference type="EMBL" id="JACIDS010000003">
    <property type="protein sequence ID" value="MBB3931755.1"/>
    <property type="molecule type" value="Genomic_DNA"/>
</dbReference>
<dbReference type="PANTHER" id="PTHR43649:SF12">
    <property type="entry name" value="DIACETYLCHITOBIOSE BINDING PROTEIN DASA"/>
    <property type="match status" value="1"/>
</dbReference>
<proteinExistence type="inferred from homology"/>
<dbReference type="Proteomes" id="UP000553963">
    <property type="component" value="Unassembled WGS sequence"/>
</dbReference>
<dbReference type="SUPFAM" id="SSF53850">
    <property type="entry name" value="Periplasmic binding protein-like II"/>
    <property type="match status" value="1"/>
</dbReference>
<dbReference type="InterPro" id="IPR006059">
    <property type="entry name" value="SBP"/>
</dbReference>
<dbReference type="RefSeq" id="WP_246409643.1">
    <property type="nucleotide sequence ID" value="NZ_JACIDS010000003.1"/>
</dbReference>
<dbReference type="AlphaFoldDB" id="A0A840ATJ6"/>
<dbReference type="PANTHER" id="PTHR43649">
    <property type="entry name" value="ARABINOSE-BINDING PROTEIN-RELATED"/>
    <property type="match status" value="1"/>
</dbReference>